<feature type="compositionally biased region" description="Polar residues" evidence="1">
    <location>
        <begin position="1"/>
        <end position="10"/>
    </location>
</feature>
<accession>A0AAV2YXJ3</accession>
<keyword evidence="3" id="KW-1185">Reference proteome</keyword>
<evidence type="ECO:0000313" key="2">
    <source>
        <dbReference type="EMBL" id="DAZ97898.1"/>
    </source>
</evidence>
<feature type="region of interest" description="Disordered" evidence="1">
    <location>
        <begin position="1"/>
        <end position="26"/>
    </location>
</feature>
<protein>
    <recommendedName>
        <fullName evidence="4">Nucleolar protein 16</fullName>
    </recommendedName>
</protein>
<reference evidence="2" key="1">
    <citation type="submission" date="2022-11" db="EMBL/GenBank/DDBJ databases">
        <authorList>
            <person name="Morgan W.R."/>
            <person name="Tartar A."/>
        </authorList>
    </citation>
    <scope>NUCLEOTIDE SEQUENCE</scope>
    <source>
        <strain evidence="2">ARSEF 373</strain>
    </source>
</reference>
<sequence length="139" mass="16401">MGSTKLSKNSKAGKVEKATSKKPRSTTIKKLKRTGQFWLSDKERTCLNDIDPASKKFCHRHLNERVPYVKMKLTPMEVKTVELLREWDMTEQVYREVVDFTTHIDDGPTEKELREFYTIHEVRAKCTNLAERFHKKMKI</sequence>
<proteinExistence type="predicted"/>
<dbReference type="EMBL" id="DAKRPA010000122">
    <property type="protein sequence ID" value="DAZ97898.1"/>
    <property type="molecule type" value="Genomic_DNA"/>
</dbReference>
<comment type="caution">
    <text evidence="2">The sequence shown here is derived from an EMBL/GenBank/DDBJ whole genome shotgun (WGS) entry which is preliminary data.</text>
</comment>
<organism evidence="2 3">
    <name type="scientific">Lagenidium giganteum</name>
    <dbReference type="NCBI Taxonomy" id="4803"/>
    <lineage>
        <taxon>Eukaryota</taxon>
        <taxon>Sar</taxon>
        <taxon>Stramenopiles</taxon>
        <taxon>Oomycota</taxon>
        <taxon>Peronosporomycetes</taxon>
        <taxon>Pythiales</taxon>
        <taxon>Pythiaceae</taxon>
    </lineage>
</organism>
<gene>
    <name evidence="2" type="ORF">N0F65_012161</name>
</gene>
<dbReference type="Proteomes" id="UP001146120">
    <property type="component" value="Unassembled WGS sequence"/>
</dbReference>
<evidence type="ECO:0008006" key="4">
    <source>
        <dbReference type="Google" id="ProtNLM"/>
    </source>
</evidence>
<evidence type="ECO:0000313" key="3">
    <source>
        <dbReference type="Proteomes" id="UP001146120"/>
    </source>
</evidence>
<reference evidence="2" key="2">
    <citation type="journal article" date="2023" name="Microbiol Resour">
        <title>Decontamination and Annotation of the Draft Genome Sequence of the Oomycete Lagenidium giganteum ARSEF 373.</title>
        <authorList>
            <person name="Morgan W.R."/>
            <person name="Tartar A."/>
        </authorList>
    </citation>
    <scope>NUCLEOTIDE SEQUENCE</scope>
    <source>
        <strain evidence="2">ARSEF 373</strain>
    </source>
</reference>
<evidence type="ECO:0000256" key="1">
    <source>
        <dbReference type="SAM" id="MobiDB-lite"/>
    </source>
</evidence>
<dbReference type="AlphaFoldDB" id="A0AAV2YXJ3"/>
<name>A0AAV2YXJ3_9STRA</name>